<organism evidence="1 2">
    <name type="scientific">Thalassotalea litorea</name>
    <dbReference type="NCBI Taxonomy" id="2020715"/>
    <lineage>
        <taxon>Bacteria</taxon>
        <taxon>Pseudomonadati</taxon>
        <taxon>Pseudomonadota</taxon>
        <taxon>Gammaproteobacteria</taxon>
        <taxon>Alteromonadales</taxon>
        <taxon>Colwelliaceae</taxon>
        <taxon>Thalassotalea</taxon>
    </lineage>
</organism>
<dbReference type="AlphaFoldDB" id="A0A5R9IQ46"/>
<proteinExistence type="predicted"/>
<dbReference type="RefSeq" id="WP_138319033.1">
    <property type="nucleotide sequence ID" value="NZ_VCBC01000005.1"/>
</dbReference>
<comment type="caution">
    <text evidence="1">The sequence shown here is derived from an EMBL/GenBank/DDBJ whole genome shotgun (WGS) entry which is preliminary data.</text>
</comment>
<sequence length="117" mass="12715">MKLLFKIAFSVVAILTALYCASFYILPSVKIVNNSGAEIAQAKVTLPSSQLDFGSISSGESNTLHYSLSQQHDGVYTYEFFSANSVAYRGSCGYVTSNEINKRVVITVQKGKLVTCN</sequence>
<reference evidence="1 2" key="1">
    <citation type="submission" date="2019-05" db="EMBL/GenBank/DDBJ databases">
        <title>Genome sequences of Thalassotalea litorea 1K03283.</title>
        <authorList>
            <person name="Zhang D."/>
        </authorList>
    </citation>
    <scope>NUCLEOTIDE SEQUENCE [LARGE SCALE GENOMIC DNA]</scope>
    <source>
        <strain evidence="1 2">MCCC 1K03283</strain>
    </source>
</reference>
<dbReference type="Proteomes" id="UP000307790">
    <property type="component" value="Unassembled WGS sequence"/>
</dbReference>
<gene>
    <name evidence="1" type="ORF">FE810_05405</name>
</gene>
<dbReference type="EMBL" id="VCBC01000005">
    <property type="protein sequence ID" value="TLU66157.1"/>
    <property type="molecule type" value="Genomic_DNA"/>
</dbReference>
<protein>
    <submittedName>
        <fullName evidence="1">Uncharacterized protein</fullName>
    </submittedName>
</protein>
<keyword evidence="2" id="KW-1185">Reference proteome</keyword>
<evidence type="ECO:0000313" key="1">
    <source>
        <dbReference type="EMBL" id="TLU66157.1"/>
    </source>
</evidence>
<accession>A0A5R9IQ46</accession>
<dbReference type="OrthoDB" id="6388009at2"/>
<evidence type="ECO:0000313" key="2">
    <source>
        <dbReference type="Proteomes" id="UP000307790"/>
    </source>
</evidence>
<name>A0A5R9IQ46_9GAMM</name>